<keyword evidence="3" id="KW-0645">Protease</keyword>
<dbReference type="GO" id="GO:0004175">
    <property type="term" value="F:endopeptidase activity"/>
    <property type="evidence" value="ECO:0007669"/>
    <property type="project" value="UniProtKB-ARBA"/>
</dbReference>
<organism evidence="3">
    <name type="scientific">Clostridium paraputrificum</name>
    <dbReference type="NCBI Taxonomy" id="29363"/>
    <lineage>
        <taxon>Bacteria</taxon>
        <taxon>Bacillati</taxon>
        <taxon>Bacillota</taxon>
        <taxon>Clostridia</taxon>
        <taxon>Eubacteriales</taxon>
        <taxon>Clostridiaceae</taxon>
        <taxon>Clostridium</taxon>
    </lineage>
</organism>
<keyword evidence="1" id="KW-0472">Membrane</keyword>
<accession>A0A6N3EJA8</accession>
<dbReference type="RefSeq" id="WP_156561505.1">
    <property type="nucleotide sequence ID" value="NZ_CACRTV010000054.1"/>
</dbReference>
<evidence type="ECO:0000256" key="1">
    <source>
        <dbReference type="SAM" id="Phobius"/>
    </source>
</evidence>
<feature type="domain" description="CAAX prenyl protease 2/Lysostaphin resistance protein A-like" evidence="2">
    <location>
        <begin position="109"/>
        <end position="211"/>
    </location>
</feature>
<protein>
    <submittedName>
        <fullName evidence="3">CAAX amino terminal protease self- immunity</fullName>
    </submittedName>
</protein>
<feature type="transmembrane region" description="Helical" evidence="1">
    <location>
        <begin position="49"/>
        <end position="68"/>
    </location>
</feature>
<gene>
    <name evidence="3" type="ORF">CPLFYP93_02224</name>
</gene>
<feature type="transmembrane region" description="Helical" evidence="1">
    <location>
        <begin position="141"/>
        <end position="159"/>
    </location>
</feature>
<sequence>MKGKKKVLYLIIFIFIYMIYSFFLLKYFYKNGWLVNAYNVTSSNVTLALLSDFLVSLLVVMIIILILVIEKKTFYLSGTNKNGKRCSLLLFMVYIGIFIIQGDYSISGIYPCFFYLVVVAFSEEFIFRGYIFTELEKEIPTYLAVIISGVMWGAMHAFLPAIIKDYSIIQFLNAILSEIGGGIIAGAMFTWLYKKSNSLILPIIVHALLDYYPVLFK</sequence>
<reference evidence="3" key="1">
    <citation type="submission" date="2019-11" db="EMBL/GenBank/DDBJ databases">
        <authorList>
            <person name="Feng L."/>
        </authorList>
    </citation>
    <scope>NUCLEOTIDE SEQUENCE</scope>
    <source>
        <strain evidence="3">CParaputrificumLFYP93</strain>
    </source>
</reference>
<keyword evidence="3" id="KW-0378">Hydrolase</keyword>
<dbReference type="Pfam" id="PF02517">
    <property type="entry name" value="Rce1-like"/>
    <property type="match status" value="1"/>
</dbReference>
<feature type="transmembrane region" description="Helical" evidence="1">
    <location>
        <begin position="7"/>
        <end position="29"/>
    </location>
</feature>
<keyword evidence="1" id="KW-0812">Transmembrane</keyword>
<evidence type="ECO:0000313" key="3">
    <source>
        <dbReference type="EMBL" id="VYU39984.1"/>
    </source>
</evidence>
<feature type="transmembrane region" description="Helical" evidence="1">
    <location>
        <begin position="171"/>
        <end position="193"/>
    </location>
</feature>
<dbReference type="EMBL" id="CACRTV010000054">
    <property type="protein sequence ID" value="VYU39984.1"/>
    <property type="molecule type" value="Genomic_DNA"/>
</dbReference>
<feature type="transmembrane region" description="Helical" evidence="1">
    <location>
        <begin position="88"/>
        <end position="121"/>
    </location>
</feature>
<keyword evidence="1" id="KW-1133">Transmembrane helix</keyword>
<dbReference type="GO" id="GO:0080120">
    <property type="term" value="P:CAAX-box protein maturation"/>
    <property type="evidence" value="ECO:0007669"/>
    <property type="project" value="UniProtKB-ARBA"/>
</dbReference>
<proteinExistence type="predicted"/>
<dbReference type="AlphaFoldDB" id="A0A6N3EJA8"/>
<dbReference type="GO" id="GO:0006508">
    <property type="term" value="P:proteolysis"/>
    <property type="evidence" value="ECO:0007669"/>
    <property type="project" value="UniProtKB-KW"/>
</dbReference>
<evidence type="ECO:0000259" key="2">
    <source>
        <dbReference type="Pfam" id="PF02517"/>
    </source>
</evidence>
<dbReference type="InterPro" id="IPR003675">
    <property type="entry name" value="Rce1/LyrA-like_dom"/>
</dbReference>
<name>A0A6N3EJA8_9CLOT</name>